<keyword evidence="8" id="KW-1185">Reference proteome</keyword>
<dbReference type="InterPro" id="IPR016035">
    <property type="entry name" value="Acyl_Trfase/lysoPLipase"/>
</dbReference>
<protein>
    <submittedName>
        <fullName evidence="7">DUF3336 domain-containing protein</fullName>
    </submittedName>
</protein>
<dbReference type="Pfam" id="PF11815">
    <property type="entry name" value="DUF3336"/>
    <property type="match status" value="1"/>
</dbReference>
<keyword evidence="5" id="KW-0472">Membrane</keyword>
<dbReference type="InterPro" id="IPR050301">
    <property type="entry name" value="NTE"/>
</dbReference>
<dbReference type="Proteomes" id="UP000313645">
    <property type="component" value="Unassembled WGS sequence"/>
</dbReference>
<feature type="active site" description="Proton acceptor" evidence="4">
    <location>
        <position position="324"/>
    </location>
</feature>
<sequence length="488" mass="55286">MKRQSRFRKALQEQMANATRYDDWYAAAAELDDIDGLLDWREDDRTPMLHGALIREHMDALKSHRENGDTRALTRVLQESLYRHLGELSNPDLYAVARTGTKRLVTEFLWEVERGMQYVCDNPLPGVTDSEKLQLFRDAERVFGNTALMLSGGAAFGIYHFGVTRALWSQDLLPPVIAGSSMGAILAAAICTRDRSELATFFSHPEQVNRDALHWLRPDRIWNERHAMDPERLLAHIRANVGRYSFREAFRHSGRTLNISVSPTRTRQKPRLLNELASPEVMVDSAVLASCAVPGIYPPVTLRGRDKQAADGETDYMPTETWIDGSVHGDLPMMRMARLHNVNKTIVSQANPHVLPFISHRHNRGVPASMRQAAGTLVHAQVASVLEMTRNVGSPSMIRPYIEQAHALATQSYLGDINIQFPFKPWLYRKVLSNPSEKDLAMYIQLGEQATWPQMAMVRDQTVVSRAFRDCIARLKQRAGAERRRVTD</sequence>
<proteinExistence type="predicted"/>
<feature type="domain" description="PNPLA" evidence="6">
    <location>
        <begin position="148"/>
        <end position="337"/>
    </location>
</feature>
<keyword evidence="3 4" id="KW-0443">Lipid metabolism</keyword>
<feature type="short sequence motif" description="GXSXG" evidence="4">
    <location>
        <begin position="179"/>
        <end position="183"/>
    </location>
</feature>
<dbReference type="InterPro" id="IPR021771">
    <property type="entry name" value="Triacylglycerol_lipase_N"/>
</dbReference>
<feature type="active site" description="Nucleophile" evidence="4">
    <location>
        <position position="181"/>
    </location>
</feature>
<organism evidence="7 8">
    <name type="scientific">Marinobacter halodurans</name>
    <dbReference type="NCBI Taxonomy" id="2528979"/>
    <lineage>
        <taxon>Bacteria</taxon>
        <taxon>Pseudomonadati</taxon>
        <taxon>Pseudomonadota</taxon>
        <taxon>Gammaproteobacteria</taxon>
        <taxon>Pseudomonadales</taxon>
        <taxon>Marinobacteraceae</taxon>
        <taxon>Marinobacter</taxon>
    </lineage>
</organism>
<evidence type="ECO:0000256" key="2">
    <source>
        <dbReference type="ARBA" id="ARBA00022963"/>
    </source>
</evidence>
<dbReference type="InterPro" id="IPR002641">
    <property type="entry name" value="PNPLA_dom"/>
</dbReference>
<keyword evidence="1 4" id="KW-0378">Hydrolase</keyword>
<dbReference type="EMBL" id="SJDL01000005">
    <property type="protein sequence ID" value="TBW58111.1"/>
    <property type="molecule type" value="Genomic_DNA"/>
</dbReference>
<evidence type="ECO:0000256" key="1">
    <source>
        <dbReference type="ARBA" id="ARBA00022801"/>
    </source>
</evidence>
<keyword evidence="2 4" id="KW-0442">Lipid degradation</keyword>
<evidence type="ECO:0000256" key="3">
    <source>
        <dbReference type="ARBA" id="ARBA00023098"/>
    </source>
</evidence>
<dbReference type="PROSITE" id="PS51635">
    <property type="entry name" value="PNPLA"/>
    <property type="match status" value="1"/>
</dbReference>
<dbReference type="Gene3D" id="3.40.1090.10">
    <property type="entry name" value="Cytosolic phospholipase A2 catalytic domain"/>
    <property type="match status" value="2"/>
</dbReference>
<dbReference type="RefSeq" id="WP_131479463.1">
    <property type="nucleotide sequence ID" value="NZ_SJDL01000005.1"/>
</dbReference>
<dbReference type="PANTHER" id="PTHR14226">
    <property type="entry name" value="NEUROPATHY TARGET ESTERASE/SWISS CHEESE D.MELANOGASTER"/>
    <property type="match status" value="1"/>
</dbReference>
<evidence type="ECO:0000259" key="6">
    <source>
        <dbReference type="PROSITE" id="PS51635"/>
    </source>
</evidence>
<reference evidence="7 8" key="1">
    <citation type="submission" date="2019-02" db="EMBL/GenBank/DDBJ databases">
        <title>Marinobacter halodurans sp. nov., a marine bacterium isolated from sea tidal flat.</title>
        <authorList>
            <person name="Yoo Y."/>
            <person name="Lee D.W."/>
            <person name="Kim B.S."/>
            <person name="Kim J.-J."/>
        </authorList>
    </citation>
    <scope>NUCLEOTIDE SEQUENCE [LARGE SCALE GENOMIC DNA]</scope>
    <source>
        <strain evidence="7 8">YJ-S3-2</strain>
    </source>
</reference>
<evidence type="ECO:0000313" key="8">
    <source>
        <dbReference type="Proteomes" id="UP000313645"/>
    </source>
</evidence>
<feature type="transmembrane region" description="Helical" evidence="5">
    <location>
        <begin position="142"/>
        <end position="161"/>
    </location>
</feature>
<accession>A0ABY1ZNL9</accession>
<evidence type="ECO:0000313" key="7">
    <source>
        <dbReference type="EMBL" id="TBW58111.1"/>
    </source>
</evidence>
<comment type="caution">
    <text evidence="4">Lacks conserved residue(s) required for the propagation of feature annotation.</text>
</comment>
<comment type="caution">
    <text evidence="7">The sequence shown here is derived from an EMBL/GenBank/DDBJ whole genome shotgun (WGS) entry which is preliminary data.</text>
</comment>
<keyword evidence="5" id="KW-0812">Transmembrane</keyword>
<dbReference type="PANTHER" id="PTHR14226:SF10">
    <property type="entry name" value="TRIACYLGLYCEROL LIPASE 4-RELATED"/>
    <property type="match status" value="1"/>
</dbReference>
<gene>
    <name evidence="7" type="ORF">EZI54_04445</name>
</gene>
<name>A0ABY1ZNL9_9GAMM</name>
<evidence type="ECO:0000256" key="5">
    <source>
        <dbReference type="SAM" id="Phobius"/>
    </source>
</evidence>
<evidence type="ECO:0000256" key="4">
    <source>
        <dbReference type="PROSITE-ProRule" id="PRU01161"/>
    </source>
</evidence>
<keyword evidence="5" id="KW-1133">Transmembrane helix</keyword>
<dbReference type="SUPFAM" id="SSF52151">
    <property type="entry name" value="FabD/lysophospholipase-like"/>
    <property type="match status" value="1"/>
</dbReference>
<dbReference type="Pfam" id="PF01734">
    <property type="entry name" value="Patatin"/>
    <property type="match status" value="1"/>
</dbReference>